<proteinExistence type="predicted"/>
<reference evidence="1 2" key="1">
    <citation type="journal article" date="2014" name="Int. J. Syst. Evol. Microbiol.">
        <title>Complete genome sequence of Corynebacterium casei LMG S-19264T (=DSM 44701T), isolated from a smear-ripened cheese.</title>
        <authorList>
            <consortium name="US DOE Joint Genome Institute (JGI-PGF)"/>
            <person name="Walter F."/>
            <person name="Albersmeier A."/>
            <person name="Kalinowski J."/>
            <person name="Ruckert C."/>
        </authorList>
    </citation>
    <scope>NUCLEOTIDE SEQUENCE [LARGE SCALE GENOMIC DNA]</scope>
    <source>
        <strain evidence="1 2">CGMCC 1.12925</strain>
    </source>
</reference>
<keyword evidence="2" id="KW-1185">Reference proteome</keyword>
<evidence type="ECO:0000313" key="2">
    <source>
        <dbReference type="Proteomes" id="UP000599688"/>
    </source>
</evidence>
<dbReference type="EMBL" id="BMGL01000003">
    <property type="protein sequence ID" value="GGE07939.1"/>
    <property type="molecule type" value="Genomic_DNA"/>
</dbReference>
<name>A0A917E7W9_9FLAO</name>
<dbReference type="RefSeq" id="WP_188405371.1">
    <property type="nucleotide sequence ID" value="NZ_BMGL01000003.1"/>
</dbReference>
<dbReference type="Proteomes" id="UP000599688">
    <property type="component" value="Unassembled WGS sequence"/>
</dbReference>
<gene>
    <name evidence="1" type="ORF">GCM10010831_06860</name>
</gene>
<comment type="caution">
    <text evidence="1">The sequence shown here is derived from an EMBL/GenBank/DDBJ whole genome shotgun (WGS) entry which is preliminary data.</text>
</comment>
<accession>A0A917E7W9</accession>
<protein>
    <submittedName>
        <fullName evidence="1">Uncharacterized protein</fullName>
    </submittedName>
</protein>
<evidence type="ECO:0000313" key="1">
    <source>
        <dbReference type="EMBL" id="GGE07939.1"/>
    </source>
</evidence>
<dbReference type="AlphaFoldDB" id="A0A917E7W9"/>
<sequence length="50" mass="6032">MEDEIEQEAEQKVERMKQDTDTLVVEKTNEIDHLHEAFLARKEKYGSYFE</sequence>
<organism evidence="1 2">
    <name type="scientific">Psychroflexus salis</name>
    <dbReference type="NCBI Taxonomy" id="1526574"/>
    <lineage>
        <taxon>Bacteria</taxon>
        <taxon>Pseudomonadati</taxon>
        <taxon>Bacteroidota</taxon>
        <taxon>Flavobacteriia</taxon>
        <taxon>Flavobacteriales</taxon>
        <taxon>Flavobacteriaceae</taxon>
        <taxon>Psychroflexus</taxon>
    </lineage>
</organism>